<dbReference type="Proteomes" id="UP001258017">
    <property type="component" value="Unassembled WGS sequence"/>
</dbReference>
<keyword evidence="2" id="KW-1185">Reference proteome</keyword>
<proteinExistence type="predicted"/>
<comment type="caution">
    <text evidence="1">The sequence shown here is derived from an EMBL/GenBank/DDBJ whole genome shotgun (WGS) entry which is preliminary data.</text>
</comment>
<evidence type="ECO:0000313" key="1">
    <source>
        <dbReference type="EMBL" id="KAK2583303.1"/>
    </source>
</evidence>
<organism evidence="1 2">
    <name type="scientific">Odynerus spinipes</name>
    <dbReference type="NCBI Taxonomy" id="1348599"/>
    <lineage>
        <taxon>Eukaryota</taxon>
        <taxon>Metazoa</taxon>
        <taxon>Ecdysozoa</taxon>
        <taxon>Arthropoda</taxon>
        <taxon>Hexapoda</taxon>
        <taxon>Insecta</taxon>
        <taxon>Pterygota</taxon>
        <taxon>Neoptera</taxon>
        <taxon>Endopterygota</taxon>
        <taxon>Hymenoptera</taxon>
        <taxon>Apocrita</taxon>
        <taxon>Aculeata</taxon>
        <taxon>Vespoidea</taxon>
        <taxon>Vespidae</taxon>
        <taxon>Eumeninae</taxon>
        <taxon>Odynerus</taxon>
    </lineage>
</organism>
<dbReference type="EMBL" id="JAIFRP010000030">
    <property type="protein sequence ID" value="KAK2583303.1"/>
    <property type="molecule type" value="Genomic_DNA"/>
</dbReference>
<reference evidence="1" key="2">
    <citation type="journal article" date="2023" name="Commun. Biol.">
        <title>Intrasexual cuticular hydrocarbon dimorphism in a wasp sheds light on hydrocarbon biosynthesis genes in Hymenoptera.</title>
        <authorList>
            <person name="Moris V.C."/>
            <person name="Podsiadlowski L."/>
            <person name="Martin S."/>
            <person name="Oeyen J.P."/>
            <person name="Donath A."/>
            <person name="Petersen M."/>
            <person name="Wilbrandt J."/>
            <person name="Misof B."/>
            <person name="Liedtke D."/>
            <person name="Thamm M."/>
            <person name="Scheiner R."/>
            <person name="Schmitt T."/>
            <person name="Niehuis O."/>
        </authorList>
    </citation>
    <scope>NUCLEOTIDE SEQUENCE</scope>
    <source>
        <strain evidence="1">GBR_01_08_01A</strain>
    </source>
</reference>
<evidence type="ECO:0000313" key="2">
    <source>
        <dbReference type="Proteomes" id="UP001258017"/>
    </source>
</evidence>
<dbReference type="AlphaFoldDB" id="A0AAD9RPD4"/>
<accession>A0AAD9RPD4</accession>
<reference evidence="1" key="1">
    <citation type="submission" date="2021-08" db="EMBL/GenBank/DDBJ databases">
        <authorList>
            <person name="Misof B."/>
            <person name="Oliver O."/>
            <person name="Podsiadlowski L."/>
            <person name="Donath A."/>
            <person name="Peters R."/>
            <person name="Mayer C."/>
            <person name="Rust J."/>
            <person name="Gunkel S."/>
            <person name="Lesny P."/>
            <person name="Martin S."/>
            <person name="Oeyen J.P."/>
            <person name="Petersen M."/>
            <person name="Panagiotis P."/>
            <person name="Wilbrandt J."/>
            <person name="Tanja T."/>
        </authorList>
    </citation>
    <scope>NUCLEOTIDE SEQUENCE</scope>
    <source>
        <strain evidence="1">GBR_01_08_01A</strain>
        <tissue evidence="1">Thorax + abdomen</tissue>
    </source>
</reference>
<protein>
    <submittedName>
        <fullName evidence="1">Uncharacterized protein</fullName>
    </submittedName>
</protein>
<name>A0AAD9RPD4_9HYME</name>
<sequence>MDAIDRRRELTMPFDDVCGMQNAGTFENRGRESVVEAHTRPGSIFCTGSWDIALDGVNRGSGNATGITTTTTDSAAVGITPTGDRSGGWW</sequence>
<gene>
    <name evidence="1" type="ORF">KPH14_009305</name>
</gene>